<dbReference type="Gene3D" id="2.60.40.1650">
    <property type="entry name" value="Porin MspA (Ig-like beta-sandwich domain)"/>
    <property type="match status" value="1"/>
</dbReference>
<organism evidence="2 3">
    <name type="scientific">Gordonia pseudamarae</name>
    <dbReference type="NCBI Taxonomy" id="2831662"/>
    <lineage>
        <taxon>Bacteria</taxon>
        <taxon>Bacillati</taxon>
        <taxon>Actinomycetota</taxon>
        <taxon>Actinomycetes</taxon>
        <taxon>Mycobacteriales</taxon>
        <taxon>Gordoniaceae</taxon>
        <taxon>Gordonia</taxon>
    </lineage>
</organism>
<sequence length="114" mass="12172">MSRDAFLGGKIRAEITGPRGKLIQNGKFETGYQIGYPISFAPSGVSIMIATPSIIVGGSVAIKVPTKDEPSTVSGEIHAEAMIVPSHTMSFTVERGGIKVIPTQTLRRVDRMKS</sequence>
<reference evidence="2" key="1">
    <citation type="journal article" date="2021" name="Nat. Microbiol.">
        <title>Cocultivation of an ultrasmall environmental parasitic bacterium with lytic ability against bacteria associated with wastewater foams.</title>
        <authorList>
            <person name="Batinovic S."/>
            <person name="Rose J.J.A."/>
            <person name="Ratcliffe J."/>
            <person name="Seviour R.J."/>
            <person name="Petrovski S."/>
        </authorList>
    </citation>
    <scope>NUCLEOTIDE SEQUENCE</scope>
    <source>
        <strain evidence="2">CON9</strain>
    </source>
</reference>
<gene>
    <name evidence="2" type="ORF">GII31_18675</name>
</gene>
<dbReference type="RefSeq" id="WP_213244885.1">
    <property type="nucleotide sequence ID" value="NZ_CP045806.1"/>
</dbReference>
<evidence type="ECO:0000256" key="1">
    <source>
        <dbReference type="ARBA" id="ARBA00022729"/>
    </source>
</evidence>
<dbReference type="EMBL" id="CP045809">
    <property type="protein sequence ID" value="QHN36617.1"/>
    <property type="molecule type" value="Genomic_DNA"/>
</dbReference>
<dbReference type="InterPro" id="IPR036435">
    <property type="entry name" value="Leukocidin/porin_MspA_sf"/>
</dbReference>
<keyword evidence="1" id="KW-0732">Signal</keyword>
<dbReference type="InterPro" id="IPR015286">
    <property type="entry name" value="Porin_fam_mycobact-type"/>
</dbReference>
<evidence type="ECO:0000313" key="3">
    <source>
        <dbReference type="Proteomes" id="UP001059836"/>
    </source>
</evidence>
<dbReference type="SUPFAM" id="SSF56959">
    <property type="entry name" value="Leukocidin-like"/>
    <property type="match status" value="1"/>
</dbReference>
<proteinExistence type="predicted"/>
<protein>
    <submittedName>
        <fullName evidence="2">Uncharacterized protein</fullName>
    </submittedName>
</protein>
<keyword evidence="3" id="KW-1185">Reference proteome</keyword>
<evidence type="ECO:0000313" key="2">
    <source>
        <dbReference type="EMBL" id="QHN36617.1"/>
    </source>
</evidence>
<name>A0ABX6ILM7_9ACTN</name>
<dbReference type="Proteomes" id="UP001059836">
    <property type="component" value="Chromosome"/>
</dbReference>
<accession>A0ABX6ILM7</accession>
<dbReference type="Pfam" id="PF09203">
    <property type="entry name" value="MspA"/>
    <property type="match status" value="1"/>
</dbReference>